<dbReference type="AlphaFoldDB" id="A0AA86YNJ7"/>
<evidence type="ECO:0000313" key="1">
    <source>
        <dbReference type="EMBL" id="EDU61162.1"/>
    </source>
</evidence>
<evidence type="ECO:0000313" key="2">
    <source>
        <dbReference type="Proteomes" id="UP000004506"/>
    </source>
</evidence>
<sequence>MKPPVTQCWDGPMSSRQTSQNGLTYRYVCDFSRFGGTPRIISLWGERGLKRAEIARCLSLRLYEHLIGLVGTADGLKPLCLGDDINLRDPKRKI</sequence>
<dbReference type="EMBL" id="ABJD02000080">
    <property type="protein sequence ID" value="EDU61162.1"/>
    <property type="molecule type" value="Genomic_DNA"/>
</dbReference>
<reference evidence="1 2" key="3">
    <citation type="submission" date="2008-05" db="EMBL/GenBank/DDBJ databases">
        <authorList>
            <person name="Fulton L."/>
            <person name="Clifton S."/>
            <person name="Fulton B."/>
            <person name="Xu J."/>
            <person name="Minx P."/>
            <person name="Pepin K.H."/>
            <person name="Johnson M."/>
            <person name="Thiruvilangam P."/>
            <person name="Bhonagiri V."/>
            <person name="Nash W.E."/>
            <person name="Mardis E.R."/>
            <person name="Wilson R.K."/>
        </authorList>
    </citation>
    <scope>NUCLEOTIDE SEQUENCE [LARGE SCALE GENOMIC DNA]</scope>
    <source>
        <strain evidence="1 2">ATCC 25827</strain>
    </source>
</reference>
<reference evidence="2" key="1">
    <citation type="submission" date="2008-04" db="EMBL/GenBank/DDBJ databases">
        <title>Draft genome sequence of Providencia stuartii (ATCC 25827).</title>
        <authorList>
            <person name="Sudarsanam P."/>
            <person name="Ley R."/>
            <person name="Guruge J."/>
            <person name="Turnbaugh P.J."/>
            <person name="Mahowald M."/>
            <person name="Liep D."/>
            <person name="Gordon J."/>
        </authorList>
    </citation>
    <scope>NUCLEOTIDE SEQUENCE [LARGE SCALE GENOMIC DNA]</scope>
    <source>
        <strain evidence="2">ATCC 25827</strain>
    </source>
</reference>
<accession>A0AA86YNJ7</accession>
<dbReference type="Proteomes" id="UP000004506">
    <property type="component" value="Unassembled WGS sequence"/>
</dbReference>
<organism evidence="1 2">
    <name type="scientific">Providencia stuartii ATCC 25827</name>
    <dbReference type="NCBI Taxonomy" id="471874"/>
    <lineage>
        <taxon>Bacteria</taxon>
        <taxon>Pseudomonadati</taxon>
        <taxon>Pseudomonadota</taxon>
        <taxon>Gammaproteobacteria</taxon>
        <taxon>Enterobacterales</taxon>
        <taxon>Morganellaceae</taxon>
        <taxon>Providencia</taxon>
    </lineage>
</organism>
<proteinExistence type="predicted"/>
<protein>
    <submittedName>
        <fullName evidence="1">Uncharacterized protein</fullName>
    </submittedName>
</protein>
<comment type="caution">
    <text evidence="1">The sequence shown here is derived from an EMBL/GenBank/DDBJ whole genome shotgun (WGS) entry which is preliminary data.</text>
</comment>
<reference evidence="2" key="2">
    <citation type="submission" date="2008-04" db="EMBL/GenBank/DDBJ databases">
        <title>Draft genome sequence of Providencia stuartii(ATCC 25827).</title>
        <authorList>
            <person name="Sudarsanam P."/>
            <person name="Ley R."/>
            <person name="Guruge J."/>
            <person name="Turnbaugh P.J."/>
            <person name="Mahowald M."/>
            <person name="Liep D."/>
            <person name="Gordon J."/>
        </authorList>
    </citation>
    <scope>NUCLEOTIDE SEQUENCE [LARGE SCALE GENOMIC DNA]</scope>
    <source>
        <strain evidence="2">ATCC 25827</strain>
    </source>
</reference>
<name>A0AA86YNJ7_PROST</name>
<gene>
    <name evidence="1" type="ORF">PROSTU_00804</name>
</gene>